<dbReference type="FunFam" id="3.40.50.1820:FF:000028">
    <property type="entry name" value="S9 family peptidase"/>
    <property type="match status" value="1"/>
</dbReference>
<dbReference type="AlphaFoldDB" id="A0A6A6VEY8"/>
<dbReference type="InterPro" id="IPR001375">
    <property type="entry name" value="Peptidase_S9_cat"/>
</dbReference>
<dbReference type="Proteomes" id="UP000799440">
    <property type="component" value="Unassembled WGS sequence"/>
</dbReference>
<organism evidence="12 13">
    <name type="scientific">Sporormia fimetaria CBS 119925</name>
    <dbReference type="NCBI Taxonomy" id="1340428"/>
    <lineage>
        <taxon>Eukaryota</taxon>
        <taxon>Fungi</taxon>
        <taxon>Dikarya</taxon>
        <taxon>Ascomycota</taxon>
        <taxon>Pezizomycotina</taxon>
        <taxon>Dothideomycetes</taxon>
        <taxon>Pleosporomycetidae</taxon>
        <taxon>Pleosporales</taxon>
        <taxon>Sporormiaceae</taxon>
        <taxon>Sporormia</taxon>
    </lineage>
</organism>
<dbReference type="GO" id="GO:0004252">
    <property type="term" value="F:serine-type endopeptidase activity"/>
    <property type="evidence" value="ECO:0007669"/>
    <property type="project" value="TreeGrafter"/>
</dbReference>
<dbReference type="OrthoDB" id="416344at2759"/>
<keyword evidence="3" id="KW-0964">Secreted</keyword>
<evidence type="ECO:0000256" key="10">
    <source>
        <dbReference type="SAM" id="SignalP"/>
    </source>
</evidence>
<keyword evidence="8" id="KW-0325">Glycoprotein</keyword>
<comment type="similarity">
    <text evidence="2">Belongs to the peptidase S9C family.</text>
</comment>
<dbReference type="EMBL" id="MU006569">
    <property type="protein sequence ID" value="KAF2748274.1"/>
    <property type="molecule type" value="Genomic_DNA"/>
</dbReference>
<evidence type="ECO:0000256" key="3">
    <source>
        <dbReference type="ARBA" id="ARBA00022525"/>
    </source>
</evidence>
<dbReference type="Gene3D" id="3.40.50.1820">
    <property type="entry name" value="alpha/beta hydrolase"/>
    <property type="match status" value="1"/>
</dbReference>
<gene>
    <name evidence="12" type="ORF">M011DRAFT_466683</name>
</gene>
<dbReference type="Pfam" id="PF07676">
    <property type="entry name" value="PD40"/>
    <property type="match status" value="1"/>
</dbReference>
<accession>A0A6A6VEY8</accession>
<keyword evidence="13" id="KW-1185">Reference proteome</keyword>
<proteinExistence type="inferred from homology"/>
<feature type="signal peptide" evidence="10">
    <location>
        <begin position="1"/>
        <end position="19"/>
    </location>
</feature>
<evidence type="ECO:0000256" key="7">
    <source>
        <dbReference type="ARBA" id="ARBA00022825"/>
    </source>
</evidence>
<keyword evidence="4" id="KW-0645">Protease</keyword>
<protein>
    <recommendedName>
        <fullName evidence="9">Dipeptidyl-peptidase V</fullName>
    </recommendedName>
</protein>
<sequence>MGFMTAFVAAGALIGAVRAFDVEDMLAAPRRSTANVNPSGEWALFSSTRYNWTSHKASTTWHLMEVASGEISDAPFDSEVSEVVWVGETDTSILYINGTNEEVAGGVTLYTADVTDFNPTLVASLDAPFQGLKAQRAESGDIHFVVTAKAYFNNGSAYNPELASQPLSSGGLYDNVFVRHWDFYIEQERYSIFSGKLSAQQLGYPTGNGTAEGGLSFDGEMKNLLYGMNYTITRPETPVQPFGDSGDYDISPDGQTVAFLTKSPHLPKANYTASYIYLVPHDGSEEPVAINGPNTTAPETAQGASGYPRWSPDGTKLAYGQQDGISYESDRFKLYVANIDGLNSEVNSVAEDWDSTPSALAWGPEGKLYVASELNAMNRLWLIPYDAEASFKPTNFTGEDSYVSDYTVLKDGSVLVSSASGWTSREFYTQKPGEDKKVLFSANKVDAELEGLEQGSTDYFWFTNKDGDDIQTFMFKPTNFSESEKYPIAFVVHGGPQVAQGDNWSTRWNLRLWADQLNAIVTTVQFTGTPSYGQEFTDKIANNWAGTPYEDLQEAFEYMKENISYIDTDNAIAAGASYGAFMMNWINGHDFGRKFKAIVSHDGKLSQRGAYATEELWFIQKDQNGTIWDNPENYALWDPLDHIRNSTTPQFIVHNDLDYRVVVSDGIMLFNILQSRGVPSRFLHFPDEGHWVVNRENSKLWHEYIFNWCRHYLEGEELIEEPVIKQ</sequence>
<dbReference type="SUPFAM" id="SSF82171">
    <property type="entry name" value="DPP6 N-terminal domain-like"/>
    <property type="match status" value="1"/>
</dbReference>
<name>A0A6A6VEY8_9PLEO</name>
<dbReference type="PANTHER" id="PTHR42776:SF11">
    <property type="entry name" value="DIPEPTIDYL-PEPTIDASE 5-RELATED"/>
    <property type="match status" value="1"/>
</dbReference>
<dbReference type="GO" id="GO:0005576">
    <property type="term" value="C:extracellular region"/>
    <property type="evidence" value="ECO:0007669"/>
    <property type="project" value="UniProtKB-SubCell"/>
</dbReference>
<feature type="domain" description="Peptidase S9 prolyl oligopeptidase catalytic" evidence="11">
    <location>
        <begin position="504"/>
        <end position="714"/>
    </location>
</feature>
<dbReference type="InterPro" id="IPR011659">
    <property type="entry name" value="WD40"/>
</dbReference>
<keyword evidence="7" id="KW-0720">Serine protease</keyword>
<reference evidence="12" key="1">
    <citation type="journal article" date="2020" name="Stud. Mycol.">
        <title>101 Dothideomycetes genomes: a test case for predicting lifestyles and emergence of pathogens.</title>
        <authorList>
            <person name="Haridas S."/>
            <person name="Albert R."/>
            <person name="Binder M."/>
            <person name="Bloem J."/>
            <person name="Labutti K."/>
            <person name="Salamov A."/>
            <person name="Andreopoulos B."/>
            <person name="Baker S."/>
            <person name="Barry K."/>
            <person name="Bills G."/>
            <person name="Bluhm B."/>
            <person name="Cannon C."/>
            <person name="Castanera R."/>
            <person name="Culley D."/>
            <person name="Daum C."/>
            <person name="Ezra D."/>
            <person name="Gonzalez J."/>
            <person name="Henrissat B."/>
            <person name="Kuo A."/>
            <person name="Liang C."/>
            <person name="Lipzen A."/>
            <person name="Lutzoni F."/>
            <person name="Magnuson J."/>
            <person name="Mondo S."/>
            <person name="Nolan M."/>
            <person name="Ohm R."/>
            <person name="Pangilinan J."/>
            <person name="Park H.-J."/>
            <person name="Ramirez L."/>
            <person name="Alfaro M."/>
            <person name="Sun H."/>
            <person name="Tritt A."/>
            <person name="Yoshinaga Y."/>
            <person name="Zwiers L.-H."/>
            <person name="Turgeon B."/>
            <person name="Goodwin S."/>
            <person name="Spatafora J."/>
            <person name="Crous P."/>
            <person name="Grigoriev I."/>
        </authorList>
    </citation>
    <scope>NUCLEOTIDE SEQUENCE</scope>
    <source>
        <strain evidence="12">CBS 119925</strain>
    </source>
</reference>
<comment type="subcellular location">
    <subcellularLocation>
        <location evidence="1">Secreted</location>
    </subcellularLocation>
</comment>
<evidence type="ECO:0000313" key="13">
    <source>
        <dbReference type="Proteomes" id="UP000799440"/>
    </source>
</evidence>
<keyword evidence="6" id="KW-0378">Hydrolase</keyword>
<dbReference type="SUPFAM" id="SSF53474">
    <property type="entry name" value="alpha/beta-Hydrolases"/>
    <property type="match status" value="1"/>
</dbReference>
<evidence type="ECO:0000256" key="4">
    <source>
        <dbReference type="ARBA" id="ARBA00022670"/>
    </source>
</evidence>
<evidence type="ECO:0000313" key="12">
    <source>
        <dbReference type="EMBL" id="KAF2748274.1"/>
    </source>
</evidence>
<evidence type="ECO:0000256" key="6">
    <source>
        <dbReference type="ARBA" id="ARBA00022801"/>
    </source>
</evidence>
<dbReference type="Pfam" id="PF00326">
    <property type="entry name" value="Peptidase_S9"/>
    <property type="match status" value="1"/>
</dbReference>
<dbReference type="PANTHER" id="PTHR42776">
    <property type="entry name" value="SERINE PEPTIDASE S9 FAMILY MEMBER"/>
    <property type="match status" value="1"/>
</dbReference>
<evidence type="ECO:0000256" key="1">
    <source>
        <dbReference type="ARBA" id="ARBA00004613"/>
    </source>
</evidence>
<dbReference type="GO" id="GO:0006508">
    <property type="term" value="P:proteolysis"/>
    <property type="evidence" value="ECO:0007669"/>
    <property type="project" value="UniProtKB-KW"/>
</dbReference>
<evidence type="ECO:0000256" key="8">
    <source>
        <dbReference type="ARBA" id="ARBA00023180"/>
    </source>
</evidence>
<keyword evidence="5 10" id="KW-0732">Signal</keyword>
<evidence type="ECO:0000259" key="11">
    <source>
        <dbReference type="Pfam" id="PF00326"/>
    </source>
</evidence>
<evidence type="ECO:0000256" key="2">
    <source>
        <dbReference type="ARBA" id="ARBA00010040"/>
    </source>
</evidence>
<dbReference type="InterPro" id="IPR029058">
    <property type="entry name" value="AB_hydrolase_fold"/>
</dbReference>
<evidence type="ECO:0000256" key="5">
    <source>
        <dbReference type="ARBA" id="ARBA00022729"/>
    </source>
</evidence>
<feature type="chain" id="PRO_5025501318" description="Dipeptidyl-peptidase V" evidence="10">
    <location>
        <begin position="20"/>
        <end position="726"/>
    </location>
</feature>
<evidence type="ECO:0000256" key="9">
    <source>
        <dbReference type="ARBA" id="ARBA00032829"/>
    </source>
</evidence>